<dbReference type="SUPFAM" id="SSF161098">
    <property type="entry name" value="MetI-like"/>
    <property type="match status" value="1"/>
</dbReference>
<proteinExistence type="inferred from homology"/>
<protein>
    <submittedName>
        <fullName evidence="9">ABC transporter permease subunit</fullName>
    </submittedName>
</protein>
<keyword evidence="5 7" id="KW-1133">Transmembrane helix</keyword>
<dbReference type="Pfam" id="PF00528">
    <property type="entry name" value="BPD_transp_1"/>
    <property type="match status" value="1"/>
</dbReference>
<evidence type="ECO:0000256" key="2">
    <source>
        <dbReference type="ARBA" id="ARBA00022448"/>
    </source>
</evidence>
<feature type="transmembrane region" description="Helical" evidence="7">
    <location>
        <begin position="283"/>
        <end position="304"/>
    </location>
</feature>
<dbReference type="InterPro" id="IPR050809">
    <property type="entry name" value="UgpAE/MalFG_permease"/>
</dbReference>
<reference evidence="9" key="1">
    <citation type="journal article" date="2021" name="PeerJ">
        <title>Extensive microbial diversity within the chicken gut microbiome revealed by metagenomics and culture.</title>
        <authorList>
            <person name="Gilroy R."/>
            <person name="Ravi A."/>
            <person name="Getino M."/>
            <person name="Pursley I."/>
            <person name="Horton D.L."/>
            <person name="Alikhan N.F."/>
            <person name="Baker D."/>
            <person name="Gharbi K."/>
            <person name="Hall N."/>
            <person name="Watson M."/>
            <person name="Adriaenssens E.M."/>
            <person name="Foster-Nyarko E."/>
            <person name="Jarju S."/>
            <person name="Secka A."/>
            <person name="Antonio M."/>
            <person name="Oren A."/>
            <person name="Chaudhuri R.R."/>
            <person name="La Ragione R."/>
            <person name="Hildebrand F."/>
            <person name="Pallen M.J."/>
        </authorList>
    </citation>
    <scope>NUCLEOTIDE SEQUENCE</scope>
    <source>
        <strain evidence="9">CHK179-7159</strain>
    </source>
</reference>
<keyword evidence="4 7" id="KW-0812">Transmembrane</keyword>
<comment type="subcellular location">
    <subcellularLocation>
        <location evidence="1 7">Cell membrane</location>
        <topology evidence="1 7">Multi-pass membrane protein</topology>
    </subcellularLocation>
</comment>
<sequence>MRLKTAEKTTAIKSPGGKTWKRMKKNWVLYVFLLPAVVYLATFAYAPMYGLLIAFKNYVPSQGILGSSWVGLRWFRTFFETPRFWQILGNTLALSISSLVLGFPFPILLALIINGIRSTKFKKFSQTVTYMPYFISTVVLVGMMSVFFSPRSGFINTILSMLGGSGDTFFMGEEKYFRPMYVWSGIWQSMGWNSVIYIAALSGVNQELHEAAMIDGANKFKRVLHVDIPTILPTIVILLVMNCGSVLSVGYEKVYLMQNNLNIGKSEVISTYVYKMGLQQMRYSYSTAIGLFNNVINFTLLVTVNKISKKLSGTGLW</sequence>
<evidence type="ECO:0000313" key="10">
    <source>
        <dbReference type="Proteomes" id="UP000886858"/>
    </source>
</evidence>
<feature type="transmembrane region" description="Helical" evidence="7">
    <location>
        <begin position="128"/>
        <end position="148"/>
    </location>
</feature>
<dbReference type="CDD" id="cd06261">
    <property type="entry name" value="TM_PBP2"/>
    <property type="match status" value="1"/>
</dbReference>
<feature type="domain" description="ABC transmembrane type-1" evidence="8">
    <location>
        <begin position="88"/>
        <end position="304"/>
    </location>
</feature>
<dbReference type="Proteomes" id="UP000886858">
    <property type="component" value="Unassembled WGS sequence"/>
</dbReference>
<dbReference type="PANTHER" id="PTHR43227">
    <property type="entry name" value="BLL4140 PROTEIN"/>
    <property type="match status" value="1"/>
</dbReference>
<dbReference type="InterPro" id="IPR000515">
    <property type="entry name" value="MetI-like"/>
</dbReference>
<comment type="similarity">
    <text evidence="7">Belongs to the binding-protein-dependent transport system permease family.</text>
</comment>
<dbReference type="InterPro" id="IPR035906">
    <property type="entry name" value="MetI-like_sf"/>
</dbReference>
<accession>A0A9D2L0Q8</accession>
<evidence type="ECO:0000256" key="7">
    <source>
        <dbReference type="RuleBase" id="RU363032"/>
    </source>
</evidence>
<dbReference type="PANTHER" id="PTHR43227:SF11">
    <property type="entry name" value="BLL4140 PROTEIN"/>
    <property type="match status" value="1"/>
</dbReference>
<evidence type="ECO:0000256" key="1">
    <source>
        <dbReference type="ARBA" id="ARBA00004651"/>
    </source>
</evidence>
<feature type="transmembrane region" description="Helical" evidence="7">
    <location>
        <begin position="92"/>
        <end position="116"/>
    </location>
</feature>
<comment type="caution">
    <text evidence="9">The sequence shown here is derived from an EMBL/GenBank/DDBJ whole genome shotgun (WGS) entry which is preliminary data.</text>
</comment>
<dbReference type="PROSITE" id="PS50928">
    <property type="entry name" value="ABC_TM1"/>
    <property type="match status" value="1"/>
</dbReference>
<evidence type="ECO:0000256" key="6">
    <source>
        <dbReference type="ARBA" id="ARBA00023136"/>
    </source>
</evidence>
<evidence type="ECO:0000256" key="4">
    <source>
        <dbReference type="ARBA" id="ARBA00022692"/>
    </source>
</evidence>
<dbReference type="Gene3D" id="1.10.3720.10">
    <property type="entry name" value="MetI-like"/>
    <property type="match status" value="1"/>
</dbReference>
<dbReference type="AlphaFoldDB" id="A0A9D2L0Q8"/>
<reference evidence="9" key="2">
    <citation type="submission" date="2021-04" db="EMBL/GenBank/DDBJ databases">
        <authorList>
            <person name="Gilroy R."/>
        </authorList>
    </citation>
    <scope>NUCLEOTIDE SEQUENCE</scope>
    <source>
        <strain evidence="9">CHK179-7159</strain>
    </source>
</reference>
<keyword evidence="2 7" id="KW-0813">Transport</keyword>
<gene>
    <name evidence="9" type="ORF">H9717_12600</name>
</gene>
<dbReference type="EMBL" id="DWYY01000134">
    <property type="protein sequence ID" value="HJA93928.1"/>
    <property type="molecule type" value="Genomic_DNA"/>
</dbReference>
<evidence type="ECO:0000256" key="5">
    <source>
        <dbReference type="ARBA" id="ARBA00022989"/>
    </source>
</evidence>
<evidence type="ECO:0000259" key="8">
    <source>
        <dbReference type="PROSITE" id="PS50928"/>
    </source>
</evidence>
<dbReference type="GO" id="GO:0005886">
    <property type="term" value="C:plasma membrane"/>
    <property type="evidence" value="ECO:0007669"/>
    <property type="project" value="UniProtKB-SubCell"/>
</dbReference>
<name>A0A9D2L0Q8_9FIRM</name>
<evidence type="ECO:0000256" key="3">
    <source>
        <dbReference type="ARBA" id="ARBA00022475"/>
    </source>
</evidence>
<feature type="transmembrane region" description="Helical" evidence="7">
    <location>
        <begin position="27"/>
        <end position="46"/>
    </location>
</feature>
<feature type="transmembrane region" description="Helical" evidence="7">
    <location>
        <begin position="231"/>
        <end position="251"/>
    </location>
</feature>
<organism evidence="9 10">
    <name type="scientific">Candidatus Eisenbergiella merdipullorum</name>
    <dbReference type="NCBI Taxonomy" id="2838553"/>
    <lineage>
        <taxon>Bacteria</taxon>
        <taxon>Bacillati</taxon>
        <taxon>Bacillota</taxon>
        <taxon>Clostridia</taxon>
        <taxon>Lachnospirales</taxon>
        <taxon>Lachnospiraceae</taxon>
        <taxon>Eisenbergiella</taxon>
    </lineage>
</organism>
<keyword evidence="3" id="KW-1003">Cell membrane</keyword>
<dbReference type="GO" id="GO:0055085">
    <property type="term" value="P:transmembrane transport"/>
    <property type="evidence" value="ECO:0007669"/>
    <property type="project" value="InterPro"/>
</dbReference>
<keyword evidence="6 7" id="KW-0472">Membrane</keyword>
<evidence type="ECO:0000313" key="9">
    <source>
        <dbReference type="EMBL" id="HJA93928.1"/>
    </source>
</evidence>